<evidence type="ECO:0000313" key="1">
    <source>
        <dbReference type="EMBL" id="KAI3824110.1"/>
    </source>
</evidence>
<dbReference type="Proteomes" id="UP001056120">
    <property type="component" value="Linkage Group LG02"/>
</dbReference>
<organism evidence="1 2">
    <name type="scientific">Smallanthus sonchifolius</name>
    <dbReference type="NCBI Taxonomy" id="185202"/>
    <lineage>
        <taxon>Eukaryota</taxon>
        <taxon>Viridiplantae</taxon>
        <taxon>Streptophyta</taxon>
        <taxon>Embryophyta</taxon>
        <taxon>Tracheophyta</taxon>
        <taxon>Spermatophyta</taxon>
        <taxon>Magnoliopsida</taxon>
        <taxon>eudicotyledons</taxon>
        <taxon>Gunneridae</taxon>
        <taxon>Pentapetalae</taxon>
        <taxon>asterids</taxon>
        <taxon>campanulids</taxon>
        <taxon>Asterales</taxon>
        <taxon>Asteraceae</taxon>
        <taxon>Asteroideae</taxon>
        <taxon>Heliantheae alliance</taxon>
        <taxon>Millerieae</taxon>
        <taxon>Smallanthus</taxon>
    </lineage>
</organism>
<gene>
    <name evidence="1" type="ORF">L1987_05559</name>
</gene>
<keyword evidence="2" id="KW-1185">Reference proteome</keyword>
<accession>A0ACB9JVX6</accession>
<name>A0ACB9JVX6_9ASTR</name>
<reference evidence="2" key="1">
    <citation type="journal article" date="2022" name="Mol. Ecol. Resour.">
        <title>The genomes of chicory, endive, great burdock and yacon provide insights into Asteraceae palaeo-polyploidization history and plant inulin production.</title>
        <authorList>
            <person name="Fan W."/>
            <person name="Wang S."/>
            <person name="Wang H."/>
            <person name="Wang A."/>
            <person name="Jiang F."/>
            <person name="Liu H."/>
            <person name="Zhao H."/>
            <person name="Xu D."/>
            <person name="Zhang Y."/>
        </authorList>
    </citation>
    <scope>NUCLEOTIDE SEQUENCE [LARGE SCALE GENOMIC DNA]</scope>
    <source>
        <strain evidence="2">cv. Yunnan</strain>
    </source>
</reference>
<dbReference type="EMBL" id="CM042019">
    <property type="protein sequence ID" value="KAI3824110.1"/>
    <property type="molecule type" value="Genomic_DNA"/>
</dbReference>
<sequence length="533" mass="61434">MPIFYDIDPSDVRKLNGKFGETLAKHESEHKHKVESWRRALVKSSNLSGWVPKDFANGHEAKCIKDIVGKISGRVIKNVNKVLIGIETRLQDLKSKLKIGYGGVRMVGIWGVGGGGKTTLASAAYTEISHQFEAHCLFENIRDESSKHGLKKLQEKFLSLTLKTNVVVESEIEGRSMIERRLCRKSVLVVLDDVDDPEQIEALAGSHDWFEMAHYIVRGEHPNNPEKHSRIWKKEDIVEFCAMEGGTLMENEVLVLPSYVKHPRLPHVVANMKKLRWIDWDMYPASSFPSNFQPRKLGCLMLIRGEQKELWKGCKHLPNLKILDLRHSKKFPPIIRMKKLEILKLSSCYQLQKFPDIQSNMDSLRNAVEHRFMSVILPGERKDIVSPTTTFITLQLPANWHSDFTGFLLCVDNYMWNDECVIVIKQDMGMESQPDDDHNHWEEFDKNPESCEHTQVGYIPFGSLRHTSWWNPTYTNTTFQIQGKGNCKVGLVPRKERPKATMIEFWDEVDEYRKTFEVIDDSKSSSIRIGWCL</sequence>
<comment type="caution">
    <text evidence="1">The sequence shown here is derived from an EMBL/GenBank/DDBJ whole genome shotgun (WGS) entry which is preliminary data.</text>
</comment>
<proteinExistence type="predicted"/>
<protein>
    <submittedName>
        <fullName evidence="1">Uncharacterized protein</fullName>
    </submittedName>
</protein>
<reference evidence="1 2" key="2">
    <citation type="journal article" date="2022" name="Mol. Ecol. Resour.">
        <title>The genomes of chicory, endive, great burdock and yacon provide insights into Asteraceae paleo-polyploidization history and plant inulin production.</title>
        <authorList>
            <person name="Fan W."/>
            <person name="Wang S."/>
            <person name="Wang H."/>
            <person name="Wang A."/>
            <person name="Jiang F."/>
            <person name="Liu H."/>
            <person name="Zhao H."/>
            <person name="Xu D."/>
            <person name="Zhang Y."/>
        </authorList>
    </citation>
    <scope>NUCLEOTIDE SEQUENCE [LARGE SCALE GENOMIC DNA]</scope>
    <source>
        <strain evidence="2">cv. Yunnan</strain>
        <tissue evidence="1">Leaves</tissue>
    </source>
</reference>
<evidence type="ECO:0000313" key="2">
    <source>
        <dbReference type="Proteomes" id="UP001056120"/>
    </source>
</evidence>